<comment type="caution">
    <text evidence="5">The sequence shown here is derived from an EMBL/GenBank/DDBJ whole genome shotgun (WGS) entry which is preliminary data.</text>
</comment>
<dbReference type="PANTHER" id="PTHR30168:SF0">
    <property type="entry name" value="INNER MEMBRANE PROTEIN"/>
    <property type="match status" value="1"/>
</dbReference>
<evidence type="ECO:0000313" key="5">
    <source>
        <dbReference type="EMBL" id="GAA3593243.1"/>
    </source>
</evidence>
<comment type="subcellular location">
    <subcellularLocation>
        <location evidence="1">Membrane</location>
        <topology evidence="1">Single-pass membrane protein</topology>
    </subcellularLocation>
</comment>
<reference evidence="6" key="1">
    <citation type="journal article" date="2019" name="Int. J. Syst. Evol. Microbiol.">
        <title>The Global Catalogue of Microorganisms (GCM) 10K type strain sequencing project: providing services to taxonomists for standard genome sequencing and annotation.</title>
        <authorList>
            <consortium name="The Broad Institute Genomics Platform"/>
            <consortium name="The Broad Institute Genome Sequencing Center for Infectious Disease"/>
            <person name="Wu L."/>
            <person name="Ma J."/>
        </authorList>
    </citation>
    <scope>NUCLEOTIDE SEQUENCE [LARGE SCALE GENOMIC DNA]</scope>
    <source>
        <strain evidence="6">JCM 16902</strain>
    </source>
</reference>
<dbReference type="PROSITE" id="PS51257">
    <property type="entry name" value="PROKAR_LIPOPROTEIN"/>
    <property type="match status" value="1"/>
</dbReference>
<evidence type="ECO:0000313" key="6">
    <source>
        <dbReference type="Proteomes" id="UP001501074"/>
    </source>
</evidence>
<dbReference type="Pfam" id="PF04228">
    <property type="entry name" value="Zn_peptidase"/>
    <property type="match status" value="1"/>
</dbReference>
<proteinExistence type="predicted"/>
<keyword evidence="6" id="KW-1185">Reference proteome</keyword>
<gene>
    <name evidence="5" type="ORF">GCM10022223_05150</name>
</gene>
<evidence type="ECO:0000256" key="1">
    <source>
        <dbReference type="ARBA" id="ARBA00004167"/>
    </source>
</evidence>
<sequence length="220" mass="23163">MRLAPVVVVLALTGCSAGDPGSGPEESPATSELEQDLNGAVGSIENYWATFFASQGGQFQPVEAVIPYAGPDDGTCGGEPFAQNNAFFCPSENFIAYDANFIKEQYESIGDAFVFYVIGHEYAHAVQDSLGISHRLTIEHELQADCLAGAYLGDSVRENKLTLEDGDLDELLNSLEAVGDQPGIPWFAEGAHGTGRQRTEAFTTGSAGTADGSSSVGNCL</sequence>
<organism evidence="5 6">
    <name type="scientific">Kineosporia mesophila</name>
    <dbReference type="NCBI Taxonomy" id="566012"/>
    <lineage>
        <taxon>Bacteria</taxon>
        <taxon>Bacillati</taxon>
        <taxon>Actinomycetota</taxon>
        <taxon>Actinomycetes</taxon>
        <taxon>Kineosporiales</taxon>
        <taxon>Kineosporiaceae</taxon>
        <taxon>Kineosporia</taxon>
    </lineage>
</organism>
<evidence type="ECO:0000256" key="2">
    <source>
        <dbReference type="ARBA" id="ARBA00022692"/>
    </source>
</evidence>
<evidence type="ECO:0000256" key="3">
    <source>
        <dbReference type="ARBA" id="ARBA00022989"/>
    </source>
</evidence>
<protein>
    <submittedName>
        <fullName evidence="5">Neutral zinc metallopeptidase</fullName>
    </submittedName>
</protein>
<dbReference type="SUPFAM" id="SSF55486">
    <property type="entry name" value="Metalloproteases ('zincins'), catalytic domain"/>
    <property type="match status" value="1"/>
</dbReference>
<dbReference type="EMBL" id="BAAAZO010000001">
    <property type="protein sequence ID" value="GAA3593243.1"/>
    <property type="molecule type" value="Genomic_DNA"/>
</dbReference>
<accession>A0ABP6YYT4</accession>
<dbReference type="Proteomes" id="UP001501074">
    <property type="component" value="Unassembled WGS sequence"/>
</dbReference>
<keyword evidence="3" id="KW-1133">Transmembrane helix</keyword>
<dbReference type="InterPro" id="IPR007343">
    <property type="entry name" value="Uncharacterised_pept_Zn_put"/>
</dbReference>
<keyword evidence="4" id="KW-0472">Membrane</keyword>
<keyword evidence="2" id="KW-0812">Transmembrane</keyword>
<name>A0ABP6YYT4_9ACTN</name>
<dbReference type="PANTHER" id="PTHR30168">
    <property type="entry name" value="PUTATIVE MEMBRANE PROTEIN YPFJ"/>
    <property type="match status" value="1"/>
</dbReference>
<evidence type="ECO:0000256" key="4">
    <source>
        <dbReference type="ARBA" id="ARBA00023136"/>
    </source>
</evidence>